<dbReference type="AlphaFoldDB" id="A0A0A8ZAS5"/>
<evidence type="ECO:0000313" key="1">
    <source>
        <dbReference type="EMBL" id="JAD31962.1"/>
    </source>
</evidence>
<proteinExistence type="predicted"/>
<reference evidence="1" key="2">
    <citation type="journal article" date="2015" name="Data Brief">
        <title>Shoot transcriptome of the giant reed, Arundo donax.</title>
        <authorList>
            <person name="Barrero R.A."/>
            <person name="Guerrero F.D."/>
            <person name="Moolhuijzen P."/>
            <person name="Goolsby J.A."/>
            <person name="Tidwell J."/>
            <person name="Bellgard S.E."/>
            <person name="Bellgard M.I."/>
        </authorList>
    </citation>
    <scope>NUCLEOTIDE SEQUENCE</scope>
    <source>
        <tissue evidence="1">Shoot tissue taken approximately 20 cm above the soil surface</tissue>
    </source>
</reference>
<dbReference type="EMBL" id="GBRH01265933">
    <property type="protein sequence ID" value="JAD31962.1"/>
    <property type="molecule type" value="Transcribed_RNA"/>
</dbReference>
<accession>A0A0A8ZAS5</accession>
<sequence length="36" mass="3825">MSSVLPPSRPLQGNTFPLLGSDGCAKENKKSACFML</sequence>
<reference evidence="1" key="1">
    <citation type="submission" date="2014-09" db="EMBL/GenBank/DDBJ databases">
        <authorList>
            <person name="Magalhaes I.L.F."/>
            <person name="Oliveira U."/>
            <person name="Santos F.R."/>
            <person name="Vidigal T.H.D.A."/>
            <person name="Brescovit A.D."/>
            <person name="Santos A.J."/>
        </authorList>
    </citation>
    <scope>NUCLEOTIDE SEQUENCE</scope>
    <source>
        <tissue evidence="1">Shoot tissue taken approximately 20 cm above the soil surface</tissue>
    </source>
</reference>
<protein>
    <submittedName>
        <fullName evidence="1">Uncharacterized protein</fullName>
    </submittedName>
</protein>
<name>A0A0A8ZAS5_ARUDO</name>
<organism evidence="1">
    <name type="scientific">Arundo donax</name>
    <name type="common">Giant reed</name>
    <name type="synonym">Donax arundinaceus</name>
    <dbReference type="NCBI Taxonomy" id="35708"/>
    <lineage>
        <taxon>Eukaryota</taxon>
        <taxon>Viridiplantae</taxon>
        <taxon>Streptophyta</taxon>
        <taxon>Embryophyta</taxon>
        <taxon>Tracheophyta</taxon>
        <taxon>Spermatophyta</taxon>
        <taxon>Magnoliopsida</taxon>
        <taxon>Liliopsida</taxon>
        <taxon>Poales</taxon>
        <taxon>Poaceae</taxon>
        <taxon>PACMAD clade</taxon>
        <taxon>Arundinoideae</taxon>
        <taxon>Arundineae</taxon>
        <taxon>Arundo</taxon>
    </lineage>
</organism>